<dbReference type="Proteomes" id="UP000578531">
    <property type="component" value="Unassembled WGS sequence"/>
</dbReference>
<keyword evidence="3" id="KW-1185">Reference proteome</keyword>
<dbReference type="AlphaFoldDB" id="A0A8H6L3C3"/>
<evidence type="ECO:0000256" key="1">
    <source>
        <dbReference type="SAM" id="SignalP"/>
    </source>
</evidence>
<dbReference type="EMBL" id="JACCJC010000033">
    <property type="protein sequence ID" value="KAF6233949.1"/>
    <property type="molecule type" value="Genomic_DNA"/>
</dbReference>
<accession>A0A8H6L3C3</accession>
<evidence type="ECO:0000313" key="3">
    <source>
        <dbReference type="Proteomes" id="UP000578531"/>
    </source>
</evidence>
<dbReference type="RefSeq" id="XP_037163356.1">
    <property type="nucleotide sequence ID" value="XM_037309679.1"/>
</dbReference>
<protein>
    <submittedName>
        <fullName evidence="2">Uncharacterized protein</fullName>
    </submittedName>
</protein>
<gene>
    <name evidence="2" type="ORF">HO173_007779</name>
</gene>
<sequence>MHLLKTASVLTVSAIWSCMVVCPAAGLFHSRPNGASTQSDHGKSTRSLIKNDLEKVLRASVSPIGSLDERGKDLGLALVSFEPGGLLVPIQAAAEVLEAFYIGIAVNAHGPWANNAPRIWIRMTTGTIGLLMTATEGTTIPWDFVTWFARQMLRYTERGYTGLYTANYVNPIVGNAIWVSLYQCAIGPLTDSAGVGASAKVASCLNAKAQAWLPMKGTPTR</sequence>
<name>A0A8H6L3C3_9LECA</name>
<feature type="signal peptide" evidence="1">
    <location>
        <begin position="1"/>
        <end position="26"/>
    </location>
</feature>
<proteinExistence type="predicted"/>
<keyword evidence="1" id="KW-0732">Signal</keyword>
<comment type="caution">
    <text evidence="2">The sequence shown here is derived from an EMBL/GenBank/DDBJ whole genome shotgun (WGS) entry which is preliminary data.</text>
</comment>
<dbReference type="GeneID" id="59289435"/>
<reference evidence="2 3" key="1">
    <citation type="journal article" date="2020" name="Genomics">
        <title>Complete, high-quality genomes from long-read metagenomic sequencing of two wolf lichen thalli reveals enigmatic genome architecture.</title>
        <authorList>
            <person name="McKenzie S.K."/>
            <person name="Walston R.F."/>
            <person name="Allen J.L."/>
        </authorList>
    </citation>
    <scope>NUCLEOTIDE SEQUENCE [LARGE SCALE GENOMIC DNA]</scope>
    <source>
        <strain evidence="2">WasteWater2</strain>
    </source>
</reference>
<evidence type="ECO:0000313" key="2">
    <source>
        <dbReference type="EMBL" id="KAF6233949.1"/>
    </source>
</evidence>
<dbReference type="OrthoDB" id="5289675at2759"/>
<organism evidence="2 3">
    <name type="scientific">Letharia columbiana</name>
    <dbReference type="NCBI Taxonomy" id="112416"/>
    <lineage>
        <taxon>Eukaryota</taxon>
        <taxon>Fungi</taxon>
        <taxon>Dikarya</taxon>
        <taxon>Ascomycota</taxon>
        <taxon>Pezizomycotina</taxon>
        <taxon>Lecanoromycetes</taxon>
        <taxon>OSLEUM clade</taxon>
        <taxon>Lecanoromycetidae</taxon>
        <taxon>Lecanorales</taxon>
        <taxon>Lecanorineae</taxon>
        <taxon>Parmeliaceae</taxon>
        <taxon>Letharia</taxon>
    </lineage>
</organism>
<feature type="chain" id="PRO_5034047325" evidence="1">
    <location>
        <begin position="27"/>
        <end position="221"/>
    </location>
</feature>